<accession>A0A0J1B3A6</accession>
<keyword evidence="2" id="KW-1185">Reference proteome</keyword>
<reference evidence="1" key="1">
    <citation type="submission" date="2015-05" db="EMBL/GenBank/DDBJ databases">
        <title>Permanent draft genome of Rhodopirellula islandicus K833.</title>
        <authorList>
            <person name="Kizina J."/>
            <person name="Richter M."/>
            <person name="Glockner F.O."/>
            <person name="Harder J."/>
        </authorList>
    </citation>
    <scope>NUCLEOTIDE SEQUENCE [LARGE SCALE GENOMIC DNA]</scope>
    <source>
        <strain evidence="1">K833</strain>
    </source>
</reference>
<evidence type="ECO:0000313" key="1">
    <source>
        <dbReference type="EMBL" id="KLU01370.1"/>
    </source>
</evidence>
<evidence type="ECO:0000313" key="2">
    <source>
        <dbReference type="Proteomes" id="UP000036367"/>
    </source>
</evidence>
<gene>
    <name evidence="1" type="ORF">RISK_006526</name>
</gene>
<name>A0A0J1B3A6_RHOIS</name>
<comment type="caution">
    <text evidence="1">The sequence shown here is derived from an EMBL/GenBank/DDBJ whole genome shotgun (WGS) entry which is preliminary data.</text>
</comment>
<dbReference type="Proteomes" id="UP000036367">
    <property type="component" value="Unassembled WGS sequence"/>
</dbReference>
<dbReference type="AlphaFoldDB" id="A0A0J1B3A6"/>
<sequence length="51" mass="5798">MHSGSIFLAERPNAYSLRFNIRRFTTSSSARIAPSRKPNVKKCGFDGVRRL</sequence>
<dbReference type="EMBL" id="LECT01000054">
    <property type="protein sequence ID" value="KLU01370.1"/>
    <property type="molecule type" value="Genomic_DNA"/>
</dbReference>
<organism evidence="1 2">
    <name type="scientific">Rhodopirellula islandica</name>
    <dbReference type="NCBI Taxonomy" id="595434"/>
    <lineage>
        <taxon>Bacteria</taxon>
        <taxon>Pseudomonadati</taxon>
        <taxon>Planctomycetota</taxon>
        <taxon>Planctomycetia</taxon>
        <taxon>Pirellulales</taxon>
        <taxon>Pirellulaceae</taxon>
        <taxon>Rhodopirellula</taxon>
    </lineage>
</organism>
<protein>
    <submittedName>
        <fullName evidence="1">Uncharacterized protein</fullName>
    </submittedName>
</protein>
<dbReference type="STRING" id="595434.RISK_006526"/>
<proteinExistence type="predicted"/>